<reference evidence="10" key="1">
    <citation type="submission" date="2024-04" db="EMBL/GenBank/DDBJ databases">
        <title>Salinicola lusitanus LLJ914,a marine bacterium isolated from the Okinawa Trough.</title>
        <authorList>
            <person name="Li J."/>
        </authorList>
    </citation>
    <scope>NUCLEOTIDE SEQUENCE [LARGE SCALE GENOMIC DNA]</scope>
</reference>
<dbReference type="PANTHER" id="PTHR22930">
    <property type="match status" value="1"/>
</dbReference>
<keyword evidence="5" id="KW-0479">Metal-binding</keyword>
<sequence>MGGDFPYDARLFCKAVPRDGKSAEARSRDRARADPAEHASGHGLVQTRYLREYRVVANQFGVHKSTVLKFMHAFCNGMLSSVIHRLIKVPTLDEARGTASSFEKKFNIPQVIGCIDSTHIPVLPPSDRYKDFVNLKGWPSYVLQAVVDDSYRFWNINCTMPGSCEDASVLQGSTLYEQATLLPKDPKDICGTSVGFFLLGDPAYPLTDWLMKDYSSTHITPQEESFNAYLSSARTTVETAFTRLKSRWRVLQKRSDFHFTFSPKVIATCCALHNFCEIEYETVNQTWIEELSDFEACKQPQPAQPPSDSSSAEGLEVRAALTQYLSQHFPLRTRKL</sequence>
<comment type="similarity">
    <text evidence="3">Belongs to the HARBI1 family.</text>
</comment>
<dbReference type="AlphaFoldDB" id="A0AAW0N787"/>
<evidence type="ECO:0000313" key="9">
    <source>
        <dbReference type="EMBL" id="KAK7893385.1"/>
    </source>
</evidence>
<name>A0AAW0N787_9GOBI</name>
<dbReference type="Pfam" id="PF13359">
    <property type="entry name" value="DDE_Tnp_4"/>
    <property type="match status" value="1"/>
</dbReference>
<evidence type="ECO:0000256" key="3">
    <source>
        <dbReference type="ARBA" id="ARBA00006958"/>
    </source>
</evidence>
<feature type="domain" description="DDE Tnp4" evidence="8">
    <location>
        <begin position="115"/>
        <end position="274"/>
    </location>
</feature>
<protein>
    <recommendedName>
        <fullName evidence="8">DDE Tnp4 domain-containing protein</fullName>
    </recommendedName>
</protein>
<keyword evidence="7" id="KW-0539">Nucleus</keyword>
<comment type="subcellular location">
    <subcellularLocation>
        <location evidence="2">Nucleus</location>
    </subcellularLocation>
</comment>
<dbReference type="GO" id="GO:0005634">
    <property type="term" value="C:nucleus"/>
    <property type="evidence" value="ECO:0007669"/>
    <property type="project" value="UniProtKB-SubCell"/>
</dbReference>
<evidence type="ECO:0000256" key="7">
    <source>
        <dbReference type="ARBA" id="ARBA00023242"/>
    </source>
</evidence>
<dbReference type="InterPro" id="IPR027806">
    <property type="entry name" value="HARBI1_dom"/>
</dbReference>
<evidence type="ECO:0000313" key="10">
    <source>
        <dbReference type="Proteomes" id="UP001460270"/>
    </source>
</evidence>
<dbReference type="Proteomes" id="UP001460270">
    <property type="component" value="Unassembled WGS sequence"/>
</dbReference>
<dbReference type="InterPro" id="IPR045249">
    <property type="entry name" value="HARBI1-like"/>
</dbReference>
<keyword evidence="6" id="KW-0378">Hydrolase</keyword>
<gene>
    <name evidence="9" type="ORF">WMY93_022537</name>
</gene>
<accession>A0AAW0N787</accession>
<evidence type="ECO:0000256" key="4">
    <source>
        <dbReference type="ARBA" id="ARBA00022722"/>
    </source>
</evidence>
<organism evidence="9 10">
    <name type="scientific">Mugilogobius chulae</name>
    <name type="common">yellowstripe goby</name>
    <dbReference type="NCBI Taxonomy" id="88201"/>
    <lineage>
        <taxon>Eukaryota</taxon>
        <taxon>Metazoa</taxon>
        <taxon>Chordata</taxon>
        <taxon>Craniata</taxon>
        <taxon>Vertebrata</taxon>
        <taxon>Euteleostomi</taxon>
        <taxon>Actinopterygii</taxon>
        <taxon>Neopterygii</taxon>
        <taxon>Teleostei</taxon>
        <taxon>Neoteleostei</taxon>
        <taxon>Acanthomorphata</taxon>
        <taxon>Gobiaria</taxon>
        <taxon>Gobiiformes</taxon>
        <taxon>Gobioidei</taxon>
        <taxon>Gobiidae</taxon>
        <taxon>Gobionellinae</taxon>
        <taxon>Mugilogobius</taxon>
    </lineage>
</organism>
<evidence type="ECO:0000256" key="6">
    <source>
        <dbReference type="ARBA" id="ARBA00022801"/>
    </source>
</evidence>
<comment type="cofactor">
    <cofactor evidence="1">
        <name>a divalent metal cation</name>
        <dbReference type="ChEBI" id="CHEBI:60240"/>
    </cofactor>
</comment>
<dbReference type="PANTHER" id="PTHR22930:SF85">
    <property type="entry name" value="GH03217P-RELATED"/>
    <property type="match status" value="1"/>
</dbReference>
<evidence type="ECO:0000256" key="1">
    <source>
        <dbReference type="ARBA" id="ARBA00001968"/>
    </source>
</evidence>
<dbReference type="GO" id="GO:0004518">
    <property type="term" value="F:nuclease activity"/>
    <property type="evidence" value="ECO:0007669"/>
    <property type="project" value="UniProtKB-KW"/>
</dbReference>
<evidence type="ECO:0000259" key="8">
    <source>
        <dbReference type="Pfam" id="PF13359"/>
    </source>
</evidence>
<dbReference type="EMBL" id="JBBPFD010000016">
    <property type="protein sequence ID" value="KAK7893385.1"/>
    <property type="molecule type" value="Genomic_DNA"/>
</dbReference>
<dbReference type="GO" id="GO:0016787">
    <property type="term" value="F:hydrolase activity"/>
    <property type="evidence" value="ECO:0007669"/>
    <property type="project" value="UniProtKB-KW"/>
</dbReference>
<keyword evidence="10" id="KW-1185">Reference proteome</keyword>
<comment type="caution">
    <text evidence="9">The sequence shown here is derived from an EMBL/GenBank/DDBJ whole genome shotgun (WGS) entry which is preliminary data.</text>
</comment>
<keyword evidence="4" id="KW-0540">Nuclease</keyword>
<evidence type="ECO:0000256" key="2">
    <source>
        <dbReference type="ARBA" id="ARBA00004123"/>
    </source>
</evidence>
<dbReference type="GO" id="GO:0046872">
    <property type="term" value="F:metal ion binding"/>
    <property type="evidence" value="ECO:0007669"/>
    <property type="project" value="UniProtKB-KW"/>
</dbReference>
<proteinExistence type="inferred from homology"/>
<evidence type="ECO:0000256" key="5">
    <source>
        <dbReference type="ARBA" id="ARBA00022723"/>
    </source>
</evidence>